<comment type="caution">
    <text evidence="1">The sequence shown here is derived from an EMBL/GenBank/DDBJ whole genome shotgun (WGS) entry which is preliminary data.</text>
</comment>
<evidence type="ECO:0000313" key="2">
    <source>
        <dbReference type="Proteomes" id="UP001152172"/>
    </source>
</evidence>
<dbReference type="EMBL" id="JAMKBI010000025">
    <property type="protein sequence ID" value="MCZ8535485.1"/>
    <property type="molecule type" value="Genomic_DNA"/>
</dbReference>
<keyword evidence="2" id="KW-1185">Reference proteome</keyword>
<protein>
    <submittedName>
        <fullName evidence="1">Uncharacterized protein</fullName>
    </submittedName>
</protein>
<reference evidence="1" key="1">
    <citation type="submission" date="2022-05" db="EMBL/GenBank/DDBJ databases">
        <authorList>
            <person name="Colautti A."/>
            <person name="Iacumin L."/>
        </authorList>
    </citation>
    <scope>NUCLEOTIDE SEQUENCE</scope>
    <source>
        <strain evidence="1">DSM 30747</strain>
    </source>
</reference>
<organism evidence="1 2">
    <name type="scientific">Psychrobacillus psychrodurans</name>
    <dbReference type="NCBI Taxonomy" id="126157"/>
    <lineage>
        <taxon>Bacteria</taxon>
        <taxon>Bacillati</taxon>
        <taxon>Bacillota</taxon>
        <taxon>Bacilli</taxon>
        <taxon>Bacillales</taxon>
        <taxon>Bacillaceae</taxon>
        <taxon>Psychrobacillus</taxon>
    </lineage>
</organism>
<gene>
    <name evidence="1" type="ORF">M9R61_19490</name>
</gene>
<accession>A0A9X3RBD3</accession>
<dbReference type="RefSeq" id="WP_269923448.1">
    <property type="nucleotide sequence ID" value="NZ_JAMKBI010000025.1"/>
</dbReference>
<sequence>MGKYATFNNKNYPVNIRNDKYRLKSKEHESGFKELIDLGGNIHPDIWDVEHSLNGGCAEKNLIFLCPES</sequence>
<proteinExistence type="predicted"/>
<dbReference type="Proteomes" id="UP001152172">
    <property type="component" value="Unassembled WGS sequence"/>
</dbReference>
<name>A0A9X3RBD3_9BACI</name>
<evidence type="ECO:0000313" key="1">
    <source>
        <dbReference type="EMBL" id="MCZ8535485.1"/>
    </source>
</evidence>
<dbReference type="AlphaFoldDB" id="A0A9X3RBD3"/>